<dbReference type="AlphaFoldDB" id="A0AA87ZNX5"/>
<accession>A0AA87ZNX5</accession>
<name>A0AA87ZNX5_FICCA</name>
<evidence type="ECO:0000313" key="1">
    <source>
        <dbReference type="EMBL" id="GMN39693.1"/>
    </source>
</evidence>
<dbReference type="EMBL" id="BTGU01000010">
    <property type="protein sequence ID" value="GMN39693.1"/>
    <property type="molecule type" value="Genomic_DNA"/>
</dbReference>
<organism evidence="1 2">
    <name type="scientific">Ficus carica</name>
    <name type="common">Common fig</name>
    <dbReference type="NCBI Taxonomy" id="3494"/>
    <lineage>
        <taxon>Eukaryota</taxon>
        <taxon>Viridiplantae</taxon>
        <taxon>Streptophyta</taxon>
        <taxon>Embryophyta</taxon>
        <taxon>Tracheophyta</taxon>
        <taxon>Spermatophyta</taxon>
        <taxon>Magnoliopsida</taxon>
        <taxon>eudicotyledons</taxon>
        <taxon>Gunneridae</taxon>
        <taxon>Pentapetalae</taxon>
        <taxon>rosids</taxon>
        <taxon>fabids</taxon>
        <taxon>Rosales</taxon>
        <taxon>Moraceae</taxon>
        <taxon>Ficeae</taxon>
        <taxon>Ficus</taxon>
    </lineage>
</organism>
<evidence type="ECO:0000313" key="2">
    <source>
        <dbReference type="Proteomes" id="UP001187192"/>
    </source>
</evidence>
<comment type="caution">
    <text evidence="1">The sequence shown here is derived from an EMBL/GenBank/DDBJ whole genome shotgun (WGS) entry which is preliminary data.</text>
</comment>
<protein>
    <submittedName>
        <fullName evidence="1">Uncharacterized protein</fullName>
    </submittedName>
</protein>
<reference evidence="1" key="1">
    <citation type="submission" date="2023-07" db="EMBL/GenBank/DDBJ databases">
        <title>draft genome sequence of fig (Ficus carica).</title>
        <authorList>
            <person name="Takahashi T."/>
            <person name="Nishimura K."/>
        </authorList>
    </citation>
    <scope>NUCLEOTIDE SEQUENCE</scope>
</reference>
<gene>
    <name evidence="1" type="ORF">TIFTF001_008933</name>
</gene>
<sequence>MEGWSRGELLASSLQAARLGWAANLAGFPAARRSGLDWTAAAAAAAAAEFRSWSLYFRFDESDFPLPDECANERREISAPLNILS</sequence>
<dbReference type="Proteomes" id="UP001187192">
    <property type="component" value="Unassembled WGS sequence"/>
</dbReference>
<proteinExistence type="predicted"/>
<keyword evidence="2" id="KW-1185">Reference proteome</keyword>